<dbReference type="EMBL" id="QTSX02005193">
    <property type="protein sequence ID" value="KAJ9060407.1"/>
    <property type="molecule type" value="Genomic_DNA"/>
</dbReference>
<sequence>MSDLKKRNVQGPMKGKVDPCCDTIPLKPNNIAKPKSTQRGLSLKKAIITGLSWIFGVIVINLLISYLLTETLTYGYKNRYTNWRTYFPVKQRIFTEEELALYDGSDLTLPIYIAINGEVYDVSKGATYYGKGGGYSFFAGKDAARAYVTGCFKTHLTHDLRGFDDIDMEQVTGWMDFYRDHETYYRVGTVVHPPIDPESPIPEDCKDEGKRRSSETIQNANK</sequence>
<keyword evidence="2" id="KW-1185">Reference proteome</keyword>
<proteinExistence type="predicted"/>
<comment type="caution">
    <text evidence="1">The sequence shown here is derived from an EMBL/GenBank/DDBJ whole genome shotgun (WGS) entry which is preliminary data.</text>
</comment>
<gene>
    <name evidence="1" type="ORF">DSO57_1031236</name>
</gene>
<organism evidence="1 2">
    <name type="scientific">Entomophthora muscae</name>
    <dbReference type="NCBI Taxonomy" id="34485"/>
    <lineage>
        <taxon>Eukaryota</taxon>
        <taxon>Fungi</taxon>
        <taxon>Fungi incertae sedis</taxon>
        <taxon>Zoopagomycota</taxon>
        <taxon>Entomophthoromycotina</taxon>
        <taxon>Entomophthoromycetes</taxon>
        <taxon>Entomophthorales</taxon>
        <taxon>Entomophthoraceae</taxon>
        <taxon>Entomophthora</taxon>
    </lineage>
</organism>
<protein>
    <submittedName>
        <fullName evidence="1">Uncharacterized protein</fullName>
    </submittedName>
</protein>
<reference evidence="1" key="1">
    <citation type="submission" date="2022-04" db="EMBL/GenBank/DDBJ databases">
        <title>Genome of the entomopathogenic fungus Entomophthora muscae.</title>
        <authorList>
            <person name="Elya C."/>
            <person name="Lovett B.R."/>
            <person name="Lee E."/>
            <person name="Macias A.M."/>
            <person name="Hajek A.E."/>
            <person name="De Bivort B.L."/>
            <person name="Kasson M.T."/>
            <person name="De Fine Licht H.H."/>
            <person name="Stajich J.E."/>
        </authorList>
    </citation>
    <scope>NUCLEOTIDE SEQUENCE</scope>
    <source>
        <strain evidence="1">Berkeley</strain>
    </source>
</reference>
<accession>A0ACC2SE19</accession>
<dbReference type="Proteomes" id="UP001165960">
    <property type="component" value="Unassembled WGS sequence"/>
</dbReference>
<evidence type="ECO:0000313" key="1">
    <source>
        <dbReference type="EMBL" id="KAJ9060407.1"/>
    </source>
</evidence>
<evidence type="ECO:0000313" key="2">
    <source>
        <dbReference type="Proteomes" id="UP001165960"/>
    </source>
</evidence>
<name>A0ACC2SE19_9FUNG</name>